<dbReference type="WBParaSite" id="SRAE_X000195800.1">
    <property type="protein sequence ID" value="SRAE_X000195800.1"/>
    <property type="gene ID" value="WBGene00267534"/>
</dbReference>
<evidence type="ECO:0000313" key="6">
    <source>
        <dbReference type="WormBase" id="SRAE_X000195800"/>
    </source>
</evidence>
<dbReference type="CTD" id="36385028"/>
<sequence>MYFIKYFLVFALFAIQLSVQRSTYAPYITYEAYEGDFPSDYGDITTFNKLGSEGTRGSAGETTFEYVVGPAPTSGRSSKGIETSIPAEDTTFDELSSEETQESAEVIAFNELGDKIPQEPAKVIAVNEIGNEILQDSVEEPTKKLKKDSKVKKVLKTASHFLKGALKTGVSAAGHGLLGNILGGSSKNKKSKNGNGLFKGLFGSNKSNSESDESSEEKSKNKKKGENKSDSDENETSLKKKSSGGFVVCK</sequence>
<proteinExistence type="predicted"/>
<reference evidence="4" key="1">
    <citation type="submission" date="2014-09" db="EMBL/GenBank/DDBJ databases">
        <authorList>
            <person name="Martin A.A."/>
        </authorList>
    </citation>
    <scope>NUCLEOTIDE SEQUENCE</scope>
    <source>
        <strain evidence="4">ED321</strain>
    </source>
</reference>
<protein>
    <submittedName>
        <fullName evidence="3 5">Uncharacterized protein</fullName>
    </submittedName>
</protein>
<feature type="compositionally biased region" description="Low complexity" evidence="1">
    <location>
        <begin position="193"/>
        <end position="208"/>
    </location>
</feature>
<evidence type="ECO:0000313" key="5">
    <source>
        <dbReference type="WBParaSite" id="SRAE_X000195800.1"/>
    </source>
</evidence>
<feature type="signal peptide" evidence="2">
    <location>
        <begin position="1"/>
        <end position="25"/>
    </location>
</feature>
<gene>
    <name evidence="3 5 6" type="ORF">SRAE_X000195800</name>
</gene>
<dbReference type="WormBase" id="SRAE_X000195800">
    <property type="protein sequence ID" value="SRP09937"/>
    <property type="gene ID" value="WBGene00267534"/>
</dbReference>
<evidence type="ECO:0000313" key="4">
    <source>
        <dbReference type="Proteomes" id="UP000035682"/>
    </source>
</evidence>
<dbReference type="Proteomes" id="UP000035682">
    <property type="component" value="Unplaced"/>
</dbReference>
<name>A0A090MQ19_STRRB</name>
<reference evidence="5" key="3">
    <citation type="submission" date="2020-12" db="UniProtKB">
        <authorList>
            <consortium name="WormBaseParasite"/>
        </authorList>
    </citation>
    <scope>IDENTIFICATION</scope>
</reference>
<evidence type="ECO:0000313" key="3">
    <source>
        <dbReference type="EMBL" id="CEF60218.2"/>
    </source>
</evidence>
<reference evidence="3" key="2">
    <citation type="submission" date="2014-09" db="EMBL/GenBank/DDBJ databases">
        <authorList>
            <person name="Aslett A.Martin."/>
        </authorList>
    </citation>
    <scope>NUCLEOTIDE SEQUENCE</scope>
    <source>
        <strain evidence="3">ED321 Heterogonic</strain>
    </source>
</reference>
<organism evidence="3">
    <name type="scientific">Strongyloides ratti</name>
    <name type="common">Parasitic roundworm</name>
    <dbReference type="NCBI Taxonomy" id="34506"/>
    <lineage>
        <taxon>Eukaryota</taxon>
        <taxon>Metazoa</taxon>
        <taxon>Ecdysozoa</taxon>
        <taxon>Nematoda</taxon>
        <taxon>Chromadorea</taxon>
        <taxon>Rhabditida</taxon>
        <taxon>Tylenchina</taxon>
        <taxon>Panagrolaimomorpha</taxon>
        <taxon>Strongyloidoidea</taxon>
        <taxon>Strongyloididae</taxon>
        <taxon>Strongyloides</taxon>
    </lineage>
</organism>
<feature type="chain" id="PRO_5015031246" evidence="2">
    <location>
        <begin position="26"/>
        <end position="250"/>
    </location>
</feature>
<dbReference type="RefSeq" id="XP_024499427.1">
    <property type="nucleotide sequence ID" value="XM_024654807.1"/>
</dbReference>
<dbReference type="GeneID" id="36385028"/>
<evidence type="ECO:0000256" key="2">
    <source>
        <dbReference type="SAM" id="SignalP"/>
    </source>
</evidence>
<dbReference type="AlphaFoldDB" id="A0A090MQ19"/>
<evidence type="ECO:0000256" key="1">
    <source>
        <dbReference type="SAM" id="MobiDB-lite"/>
    </source>
</evidence>
<keyword evidence="2" id="KW-0732">Signal</keyword>
<keyword evidence="4" id="KW-1185">Reference proteome</keyword>
<feature type="region of interest" description="Disordered" evidence="1">
    <location>
        <begin position="183"/>
        <end position="250"/>
    </location>
</feature>
<dbReference type="EMBL" id="LN609397">
    <property type="protein sequence ID" value="CEF60218.2"/>
    <property type="molecule type" value="Genomic_DNA"/>
</dbReference>
<accession>A0A090MQ19</accession>
<feature type="compositionally biased region" description="Basic and acidic residues" evidence="1">
    <location>
        <begin position="216"/>
        <end position="231"/>
    </location>
</feature>